<comment type="caution">
    <text evidence="2">The sequence shown here is derived from an EMBL/GenBank/DDBJ whole genome shotgun (WGS) entry which is preliminary data.</text>
</comment>
<protein>
    <submittedName>
        <fullName evidence="2">Nucleoside-diphosphate-sugar epimerase</fullName>
    </submittedName>
</protein>
<dbReference type="AlphaFoldDB" id="A0A8J7GLR7"/>
<reference evidence="2" key="1">
    <citation type="submission" date="2020-11" db="EMBL/GenBank/DDBJ databases">
        <title>Sequencing the genomes of 1000 actinobacteria strains.</title>
        <authorList>
            <person name="Klenk H.-P."/>
        </authorList>
    </citation>
    <scope>NUCLEOTIDE SEQUENCE</scope>
    <source>
        <strain evidence="2">DSM 45356</strain>
    </source>
</reference>
<proteinExistence type="predicted"/>
<dbReference type="Pfam" id="PF01370">
    <property type="entry name" value="Epimerase"/>
    <property type="match status" value="1"/>
</dbReference>
<organism evidence="2 3">
    <name type="scientific">Longispora fulva</name>
    <dbReference type="NCBI Taxonomy" id="619741"/>
    <lineage>
        <taxon>Bacteria</taxon>
        <taxon>Bacillati</taxon>
        <taxon>Actinomycetota</taxon>
        <taxon>Actinomycetes</taxon>
        <taxon>Micromonosporales</taxon>
        <taxon>Micromonosporaceae</taxon>
        <taxon>Longispora</taxon>
    </lineage>
</organism>
<dbReference type="InterPro" id="IPR001509">
    <property type="entry name" value="Epimerase_deHydtase"/>
</dbReference>
<dbReference type="InterPro" id="IPR036291">
    <property type="entry name" value="NAD(P)-bd_dom_sf"/>
</dbReference>
<feature type="domain" description="NAD-dependent epimerase/dehydratase" evidence="1">
    <location>
        <begin position="3"/>
        <end position="202"/>
    </location>
</feature>
<dbReference type="Gene3D" id="3.40.50.720">
    <property type="entry name" value="NAD(P)-binding Rossmann-like Domain"/>
    <property type="match status" value="1"/>
</dbReference>
<dbReference type="RefSeq" id="WP_197005940.1">
    <property type="nucleotide sequence ID" value="NZ_BONS01000012.1"/>
</dbReference>
<evidence type="ECO:0000313" key="2">
    <source>
        <dbReference type="EMBL" id="MBG6139267.1"/>
    </source>
</evidence>
<name>A0A8J7GLR7_9ACTN</name>
<dbReference type="PANTHER" id="PTHR43245:SF51">
    <property type="entry name" value="SHORT CHAIN DEHYDROGENASE_REDUCTASE FAMILY 42E, MEMBER 2"/>
    <property type="match status" value="1"/>
</dbReference>
<evidence type="ECO:0000313" key="3">
    <source>
        <dbReference type="Proteomes" id="UP000622552"/>
    </source>
</evidence>
<dbReference type="SUPFAM" id="SSF51735">
    <property type="entry name" value="NAD(P)-binding Rossmann-fold domains"/>
    <property type="match status" value="1"/>
</dbReference>
<dbReference type="PANTHER" id="PTHR43245">
    <property type="entry name" value="BIFUNCTIONAL POLYMYXIN RESISTANCE PROTEIN ARNA"/>
    <property type="match status" value="1"/>
</dbReference>
<gene>
    <name evidence="2" type="ORF">IW245_005461</name>
</gene>
<accession>A0A8J7GLR7</accession>
<sequence length="294" mass="30919">MRIAVTGAGGFVGGAVCRGLVADGHRVVPLTRREWDITTGPMTDPPEVDAVVHCAAAVTDWGPLEPVRRANVDGTRHVLATFRTARFVHVSTASVYDPFRPTVRAVEAEAPVGRYLTGYAATKAAAEQLVLHRPDAVVLRPHAVYGPGDPTLLPRVLGAIRGRTLWIVGDGRAAQSLTSVANLVRAVGLACAGGPGGAYNIADAEPVEVGAALRDLLAARGLAVRVRGLPIGVAWPVAGALERGFRLAGTRRPPRLTRYAISHLAMERTLDLTRATTLLGYAPTPTSFAGAADW</sequence>
<dbReference type="InterPro" id="IPR050177">
    <property type="entry name" value="Lipid_A_modif_metabolic_enz"/>
</dbReference>
<keyword evidence="3" id="KW-1185">Reference proteome</keyword>
<evidence type="ECO:0000259" key="1">
    <source>
        <dbReference type="Pfam" id="PF01370"/>
    </source>
</evidence>
<dbReference type="EMBL" id="JADOUF010000001">
    <property type="protein sequence ID" value="MBG6139267.1"/>
    <property type="molecule type" value="Genomic_DNA"/>
</dbReference>
<dbReference type="Proteomes" id="UP000622552">
    <property type="component" value="Unassembled WGS sequence"/>
</dbReference>